<dbReference type="EMBL" id="LR796963">
    <property type="protein sequence ID" value="CAB4178026.1"/>
    <property type="molecule type" value="Genomic_DNA"/>
</dbReference>
<name>A0A6J5Q6P2_9CAUD</name>
<dbReference type="Gene3D" id="2.60.120.40">
    <property type="match status" value="1"/>
</dbReference>
<sequence>MTNLYQQLETPAPPDLPSPGQTYDERLTAQTHRGLLVYFRKLTNILSTVLGPRGGKYLNLPYGAFQDGTDQTAANTTTAYAITFDTTDYSNGITLSNSSRLNVSQAGIYNVQFSIQFKNTTNDTQDVDVWFRKNGTDIAKSGSRFGLSPRKSSGDPSHAIAALNYFVDLAESDYLQLMWRPSDVGVSIEQHPAGTSPTRPAIPSVIATVSFVSNLSA</sequence>
<protein>
    <submittedName>
        <fullName evidence="2">Uncharacterized protein</fullName>
    </submittedName>
</protein>
<organism evidence="2">
    <name type="scientific">uncultured Caudovirales phage</name>
    <dbReference type="NCBI Taxonomy" id="2100421"/>
    <lineage>
        <taxon>Viruses</taxon>
        <taxon>Duplodnaviria</taxon>
        <taxon>Heunggongvirae</taxon>
        <taxon>Uroviricota</taxon>
        <taxon>Caudoviricetes</taxon>
        <taxon>Peduoviridae</taxon>
        <taxon>Maltschvirus</taxon>
        <taxon>Maltschvirus maltsch</taxon>
    </lineage>
</organism>
<feature type="region of interest" description="Disordered" evidence="1">
    <location>
        <begin position="1"/>
        <end position="22"/>
    </location>
</feature>
<proteinExistence type="predicted"/>
<gene>
    <name evidence="2" type="ORF">UFOVP1016_23</name>
</gene>
<dbReference type="InterPro" id="IPR008983">
    <property type="entry name" value="Tumour_necrosis_fac-like_dom"/>
</dbReference>
<reference evidence="2" key="1">
    <citation type="submission" date="2020-05" db="EMBL/GenBank/DDBJ databases">
        <authorList>
            <person name="Chiriac C."/>
            <person name="Salcher M."/>
            <person name="Ghai R."/>
            <person name="Kavagutti S V."/>
        </authorList>
    </citation>
    <scope>NUCLEOTIDE SEQUENCE</scope>
</reference>
<evidence type="ECO:0000256" key="1">
    <source>
        <dbReference type="SAM" id="MobiDB-lite"/>
    </source>
</evidence>
<accession>A0A6J5Q6P2</accession>
<evidence type="ECO:0000313" key="2">
    <source>
        <dbReference type="EMBL" id="CAB4178026.1"/>
    </source>
</evidence>